<evidence type="ECO:0000256" key="1">
    <source>
        <dbReference type="SAM" id="MobiDB-lite"/>
    </source>
</evidence>
<reference evidence="2 3" key="1">
    <citation type="journal article" date="2014" name="PLoS Genet.">
        <title>Analysis of the Phlebiopsis gigantea genome, transcriptome and secretome provides insight into its pioneer colonization strategies of wood.</title>
        <authorList>
            <person name="Hori C."/>
            <person name="Ishida T."/>
            <person name="Igarashi K."/>
            <person name="Samejima M."/>
            <person name="Suzuki H."/>
            <person name="Master E."/>
            <person name="Ferreira P."/>
            <person name="Ruiz-Duenas F.J."/>
            <person name="Held B."/>
            <person name="Canessa P."/>
            <person name="Larrondo L.F."/>
            <person name="Schmoll M."/>
            <person name="Druzhinina I.S."/>
            <person name="Kubicek C.P."/>
            <person name="Gaskell J.A."/>
            <person name="Kersten P."/>
            <person name="St John F."/>
            <person name="Glasner J."/>
            <person name="Sabat G."/>
            <person name="Splinter BonDurant S."/>
            <person name="Syed K."/>
            <person name="Yadav J."/>
            <person name="Mgbeahuruike A.C."/>
            <person name="Kovalchuk A."/>
            <person name="Asiegbu F.O."/>
            <person name="Lackner G."/>
            <person name="Hoffmeister D."/>
            <person name="Rencoret J."/>
            <person name="Gutierrez A."/>
            <person name="Sun H."/>
            <person name="Lindquist E."/>
            <person name="Barry K."/>
            <person name="Riley R."/>
            <person name="Grigoriev I.V."/>
            <person name="Henrissat B."/>
            <person name="Kues U."/>
            <person name="Berka R.M."/>
            <person name="Martinez A.T."/>
            <person name="Covert S.F."/>
            <person name="Blanchette R.A."/>
            <person name="Cullen D."/>
        </authorList>
    </citation>
    <scope>NUCLEOTIDE SEQUENCE [LARGE SCALE GENOMIC DNA]</scope>
    <source>
        <strain evidence="2 3">11061_1 CR5-6</strain>
    </source>
</reference>
<dbReference type="Proteomes" id="UP000053257">
    <property type="component" value="Unassembled WGS sequence"/>
</dbReference>
<proteinExistence type="predicted"/>
<feature type="compositionally biased region" description="Polar residues" evidence="1">
    <location>
        <begin position="96"/>
        <end position="110"/>
    </location>
</feature>
<keyword evidence="3" id="KW-1185">Reference proteome</keyword>
<name>A0A0C3S454_PHLG1</name>
<organism evidence="2 3">
    <name type="scientific">Phlebiopsis gigantea (strain 11061_1 CR5-6)</name>
    <name type="common">White-rot fungus</name>
    <name type="synonym">Peniophora gigantea</name>
    <dbReference type="NCBI Taxonomy" id="745531"/>
    <lineage>
        <taxon>Eukaryota</taxon>
        <taxon>Fungi</taxon>
        <taxon>Dikarya</taxon>
        <taxon>Basidiomycota</taxon>
        <taxon>Agaricomycotina</taxon>
        <taxon>Agaricomycetes</taxon>
        <taxon>Polyporales</taxon>
        <taxon>Phanerochaetaceae</taxon>
        <taxon>Phlebiopsis</taxon>
    </lineage>
</organism>
<dbReference type="HOGENOM" id="CLU_1856005_0_0_1"/>
<accession>A0A0C3S454</accession>
<sequence length="138" mass="14479">MAGRSPLSEGAARNDGKPLRSSHLIDGERSSAPLAGSRFYWGVVAVDVRRQHARGILDAVGASKPPHAPVARPPPRAPGAPAPSTREEARRHARAGTTTPHRPTPISSPSGAVRSRSLPAPPRPRLLVSRRALLPGVA</sequence>
<feature type="region of interest" description="Disordered" evidence="1">
    <location>
        <begin position="57"/>
        <end position="126"/>
    </location>
</feature>
<evidence type="ECO:0000313" key="2">
    <source>
        <dbReference type="EMBL" id="KIP04807.1"/>
    </source>
</evidence>
<protein>
    <submittedName>
        <fullName evidence="2">Uncharacterized protein</fullName>
    </submittedName>
</protein>
<feature type="compositionally biased region" description="Basic and acidic residues" evidence="1">
    <location>
        <begin position="12"/>
        <end position="29"/>
    </location>
</feature>
<feature type="compositionally biased region" description="Pro residues" evidence="1">
    <location>
        <begin position="66"/>
        <end position="81"/>
    </location>
</feature>
<dbReference type="AlphaFoldDB" id="A0A0C3S454"/>
<dbReference type="EMBL" id="KN840561">
    <property type="protein sequence ID" value="KIP04807.1"/>
    <property type="molecule type" value="Genomic_DNA"/>
</dbReference>
<evidence type="ECO:0000313" key="3">
    <source>
        <dbReference type="Proteomes" id="UP000053257"/>
    </source>
</evidence>
<gene>
    <name evidence="2" type="ORF">PHLGIDRAFT_120354</name>
</gene>
<feature type="region of interest" description="Disordered" evidence="1">
    <location>
        <begin position="1"/>
        <end position="31"/>
    </location>
</feature>